<dbReference type="Gene3D" id="3.40.50.10310">
    <property type="entry name" value="Creatininase"/>
    <property type="match status" value="1"/>
</dbReference>
<organism evidence="6 7">
    <name type="scientific">Jiella pelagia</name>
    <dbReference type="NCBI Taxonomy" id="2986949"/>
    <lineage>
        <taxon>Bacteria</taxon>
        <taxon>Pseudomonadati</taxon>
        <taxon>Pseudomonadota</taxon>
        <taxon>Alphaproteobacteria</taxon>
        <taxon>Hyphomicrobiales</taxon>
        <taxon>Aurantimonadaceae</taxon>
        <taxon>Jiella</taxon>
    </lineage>
</organism>
<dbReference type="InterPro" id="IPR003785">
    <property type="entry name" value="Creatininase/forma_Hydrolase"/>
</dbReference>
<reference evidence="6" key="1">
    <citation type="submission" date="2022-12" db="EMBL/GenBank/DDBJ databases">
        <title>Jiella pelagia sp. nov., isolated from phosphonate enriched culture of Northwest Pacific surface seawater.</title>
        <authorList>
            <person name="Shin D.Y."/>
            <person name="Hwang C.Y."/>
        </authorList>
    </citation>
    <scope>NUCLEOTIDE SEQUENCE</scope>
    <source>
        <strain evidence="6">HL-NP1</strain>
    </source>
</reference>
<proteinExistence type="inferred from homology"/>
<dbReference type="PANTHER" id="PTHR35005">
    <property type="entry name" value="3-DEHYDRO-SCYLLO-INOSOSE HYDROLASE"/>
    <property type="match status" value="1"/>
</dbReference>
<evidence type="ECO:0000256" key="5">
    <source>
        <dbReference type="ARBA" id="ARBA00024029"/>
    </source>
</evidence>
<comment type="similarity">
    <text evidence="5">Belongs to the creatininase superfamily.</text>
</comment>
<dbReference type="Proteomes" id="UP001164020">
    <property type="component" value="Chromosome"/>
</dbReference>
<evidence type="ECO:0000313" key="7">
    <source>
        <dbReference type="Proteomes" id="UP001164020"/>
    </source>
</evidence>
<evidence type="ECO:0000256" key="1">
    <source>
        <dbReference type="ARBA" id="ARBA00001947"/>
    </source>
</evidence>
<protein>
    <submittedName>
        <fullName evidence="6">Creatininase family protein</fullName>
    </submittedName>
</protein>
<dbReference type="InterPro" id="IPR024087">
    <property type="entry name" value="Creatininase-like_sf"/>
</dbReference>
<keyword evidence="3" id="KW-0378">Hydrolase</keyword>
<accession>A0ABY7C011</accession>
<dbReference type="SUPFAM" id="SSF102215">
    <property type="entry name" value="Creatininase"/>
    <property type="match status" value="1"/>
</dbReference>
<evidence type="ECO:0000256" key="4">
    <source>
        <dbReference type="ARBA" id="ARBA00022833"/>
    </source>
</evidence>
<keyword evidence="2" id="KW-0479">Metal-binding</keyword>
<dbReference type="PANTHER" id="PTHR35005:SF1">
    <property type="entry name" value="2-AMINO-5-FORMYLAMINO-6-RIBOSYLAMINOPYRIMIDIN-4(3H)-ONE 5'-MONOPHOSPHATE DEFORMYLASE"/>
    <property type="match status" value="1"/>
</dbReference>
<gene>
    <name evidence="6" type="ORF">OH818_04075</name>
</gene>
<sequence length="268" mass="29389">MTMKTRRRIEELTSEEIATLGPHIGEAVAVLPIAAIEQHGPHLPLGTDAQLADAMVETVIAKLPDDISAMFLSTFRVGKSTEHTGFPGTISLDWRTITSALIEIGEGLADAGFRRIVIVNAHGGNTPVMDTAALELRRRRGMLAATCSWLRFGYPEGLLPQDEIDTGIHGGAVETALMLHFWPELVRREKIEHFVSLQARLAERHTHLRAHGRLGFGWMASDLNREGVVGDARLATPEIGRAIAEHQAEAFVAFLRDVLAFDLNELTP</sequence>
<dbReference type="RefSeq" id="WP_268881889.1">
    <property type="nucleotide sequence ID" value="NZ_CP114029.1"/>
</dbReference>
<keyword evidence="7" id="KW-1185">Reference proteome</keyword>
<evidence type="ECO:0000256" key="2">
    <source>
        <dbReference type="ARBA" id="ARBA00022723"/>
    </source>
</evidence>
<evidence type="ECO:0000313" key="6">
    <source>
        <dbReference type="EMBL" id="WAP69451.1"/>
    </source>
</evidence>
<dbReference type="EMBL" id="CP114029">
    <property type="protein sequence ID" value="WAP69451.1"/>
    <property type="molecule type" value="Genomic_DNA"/>
</dbReference>
<comment type="cofactor">
    <cofactor evidence="1">
        <name>Zn(2+)</name>
        <dbReference type="ChEBI" id="CHEBI:29105"/>
    </cofactor>
</comment>
<evidence type="ECO:0000256" key="3">
    <source>
        <dbReference type="ARBA" id="ARBA00022801"/>
    </source>
</evidence>
<keyword evidence="4" id="KW-0862">Zinc</keyword>
<dbReference type="Pfam" id="PF02633">
    <property type="entry name" value="Creatininase"/>
    <property type="match status" value="1"/>
</dbReference>
<name>A0ABY7C011_9HYPH</name>